<proteinExistence type="predicted"/>
<dbReference type="RefSeq" id="WP_349153449.1">
    <property type="nucleotide sequence ID" value="NZ_JBBMER010000003.1"/>
</dbReference>
<name>A0ABV1BUH6_9FIRM</name>
<sequence>MSDLYSILNNLTDDDIRLQLAFFDSVTIGNAAKETGSRIISGLADMANSFAEIFSSKLKVEYDYKKVSDMVEAKYMQLKTADRTHLMSMLELKLLEIAGAQGSIDVSTVAGRDKLLMLAVNAAGAGYSINQYIAPAHKMQIISDKYNEAFMDNLYQSIKNITPDQFREWSAIMDKAIARADIEMKRVVHKELMPDAFNGMGVLKSLRKQKTQEKLRLVIECFGVEAFDYKTVEIKTMYQAIRTFNKVSSLQLARMINIAVRRYNKPLYAKDELMPSYVAEDDKAKLEQDMEYAALINQVKEIDGETDKLIKELEGIEKRQADAEEKLEKAKEHLDEVDKEFSELEAKKNEYMSGSHTEQETKSYYARVNEVKRQLDRASEEAGVRERKNQELLNQIYLTKEKIEMTKSQTETYHNKLDEQTNERKQNLQRLWSAYYYKFRFSDDIFTELVKNYDRKHIVVIEEMLKEMHDSSDYSIYLDGDKLNVYTGGRKPIVFIYENGVFNGIFRDKSVS</sequence>
<evidence type="ECO:0000256" key="1">
    <source>
        <dbReference type="SAM" id="Coils"/>
    </source>
</evidence>
<keyword evidence="3" id="KW-1185">Reference proteome</keyword>
<evidence type="ECO:0008006" key="4">
    <source>
        <dbReference type="Google" id="ProtNLM"/>
    </source>
</evidence>
<evidence type="ECO:0000313" key="2">
    <source>
        <dbReference type="EMBL" id="MEQ2379410.1"/>
    </source>
</evidence>
<organism evidence="2 3">
    <name type="scientific">[Lactobacillus] rogosae</name>
    <dbReference type="NCBI Taxonomy" id="706562"/>
    <lineage>
        <taxon>Bacteria</taxon>
        <taxon>Bacillati</taxon>
        <taxon>Bacillota</taxon>
        <taxon>Clostridia</taxon>
        <taxon>Lachnospirales</taxon>
        <taxon>Lachnospiraceae</taxon>
        <taxon>Lachnospira</taxon>
    </lineage>
</organism>
<feature type="coiled-coil region" evidence="1">
    <location>
        <begin position="299"/>
        <end position="395"/>
    </location>
</feature>
<evidence type="ECO:0000313" key="3">
    <source>
        <dbReference type="Proteomes" id="UP001442364"/>
    </source>
</evidence>
<accession>A0ABV1BUH6</accession>
<reference evidence="2 3" key="1">
    <citation type="submission" date="2024-03" db="EMBL/GenBank/DDBJ databases">
        <title>Human intestinal bacterial collection.</title>
        <authorList>
            <person name="Pauvert C."/>
            <person name="Hitch T.C.A."/>
            <person name="Clavel T."/>
        </authorList>
    </citation>
    <scope>NUCLEOTIDE SEQUENCE [LARGE SCALE GENOMIC DNA]</scope>
    <source>
        <strain evidence="2 3">CLA-AA-H255</strain>
    </source>
</reference>
<protein>
    <recommendedName>
        <fullName evidence="4">Chromosome partition protein Smc</fullName>
    </recommendedName>
</protein>
<dbReference type="EMBL" id="JBBMER010000003">
    <property type="protein sequence ID" value="MEQ2379410.1"/>
    <property type="molecule type" value="Genomic_DNA"/>
</dbReference>
<comment type="caution">
    <text evidence="2">The sequence shown here is derived from an EMBL/GenBank/DDBJ whole genome shotgun (WGS) entry which is preliminary data.</text>
</comment>
<keyword evidence="1" id="KW-0175">Coiled coil</keyword>
<gene>
    <name evidence="2" type="ORF">WMO14_05890</name>
</gene>
<dbReference type="Gene3D" id="1.10.287.1490">
    <property type="match status" value="1"/>
</dbReference>
<dbReference type="SUPFAM" id="SSF57997">
    <property type="entry name" value="Tropomyosin"/>
    <property type="match status" value="1"/>
</dbReference>
<dbReference type="Proteomes" id="UP001442364">
    <property type="component" value="Unassembled WGS sequence"/>
</dbReference>